<dbReference type="Proteomes" id="UP000235649">
    <property type="component" value="Unassembled WGS sequence"/>
</dbReference>
<gene>
    <name evidence="1" type="ORF">CBP76_02620</name>
</gene>
<dbReference type="SUPFAM" id="SSF52540">
    <property type="entry name" value="P-loop containing nucleoside triphosphate hydrolases"/>
    <property type="match status" value="1"/>
</dbReference>
<reference evidence="1 2" key="1">
    <citation type="submission" date="2017-05" db="EMBL/GenBank/DDBJ databases">
        <title>Lactobacillus nurukis nov., sp. nov., isolated from nuruk.</title>
        <authorList>
            <person name="Kim S.-J."/>
        </authorList>
    </citation>
    <scope>NUCLEOTIDE SEQUENCE [LARGE SCALE GENOMIC DNA]</scope>
    <source>
        <strain evidence="1 2">SYF10-1a</strain>
    </source>
</reference>
<comment type="caution">
    <text evidence="1">The sequence shown here is derived from an EMBL/GenBank/DDBJ whole genome shotgun (WGS) entry which is preliminary data.</text>
</comment>
<dbReference type="Gene3D" id="3.40.50.300">
    <property type="entry name" value="P-loop containing nucleotide triphosphate hydrolases"/>
    <property type="match status" value="1"/>
</dbReference>
<dbReference type="OrthoDB" id="9775557at2"/>
<sequence length="282" mass="31441">MTSSIIRFGNHTVDWKKSPHMLVSGVTGSAKTSALLLASLSSMSTKGISTDIQGMKSKVYFVDGKGALGSILNKDIAVTSNQLAKLLRIMVENMQSRYRNFSGLFGMDSTDYTDEIGRSVRPIIICIDELGIFLNDPKLRSEISRYLFQLLVGARQASIYVSPRLGQHVMVGIQRPSAEILPRDTSLQFNTRILLAPNGADSDTKRMLFPMTNVQSLPIVESNEVGNARGTGLIYEEGLNWMVPRPLYLPDISQIDIPGVVKRIEDEVNPNWFIKEDYWKEP</sequence>
<name>A0A2N7AWB4_9LACO</name>
<evidence type="ECO:0000313" key="1">
    <source>
        <dbReference type="EMBL" id="PMD73045.1"/>
    </source>
</evidence>
<keyword evidence="2" id="KW-1185">Reference proteome</keyword>
<dbReference type="RefSeq" id="WP_102195377.1">
    <property type="nucleotide sequence ID" value="NZ_NIPR01000005.1"/>
</dbReference>
<dbReference type="EMBL" id="NIPR01000005">
    <property type="protein sequence ID" value="PMD73045.1"/>
    <property type="molecule type" value="Genomic_DNA"/>
</dbReference>
<proteinExistence type="predicted"/>
<protein>
    <recommendedName>
        <fullName evidence="3">FtsK domain-containing protein</fullName>
    </recommendedName>
</protein>
<evidence type="ECO:0000313" key="2">
    <source>
        <dbReference type="Proteomes" id="UP000235649"/>
    </source>
</evidence>
<accession>A0A2N7AWB4</accession>
<dbReference type="InterPro" id="IPR027417">
    <property type="entry name" value="P-loop_NTPase"/>
</dbReference>
<dbReference type="AlphaFoldDB" id="A0A2N7AWB4"/>
<organism evidence="1 2">
    <name type="scientific">Companilactobacillus nuruki</name>
    <dbReference type="NCBI Taxonomy" id="1993540"/>
    <lineage>
        <taxon>Bacteria</taxon>
        <taxon>Bacillati</taxon>
        <taxon>Bacillota</taxon>
        <taxon>Bacilli</taxon>
        <taxon>Lactobacillales</taxon>
        <taxon>Lactobacillaceae</taxon>
        <taxon>Companilactobacillus</taxon>
    </lineage>
</organism>
<evidence type="ECO:0008006" key="3">
    <source>
        <dbReference type="Google" id="ProtNLM"/>
    </source>
</evidence>